<feature type="signal peptide" evidence="2">
    <location>
        <begin position="1"/>
        <end position="20"/>
    </location>
</feature>
<evidence type="ECO:0000313" key="4">
    <source>
        <dbReference type="WBParaSite" id="maker-unitig_22949-snap-gene-0.1-mRNA-1"/>
    </source>
</evidence>
<evidence type="ECO:0000256" key="1">
    <source>
        <dbReference type="SAM" id="MobiDB-lite"/>
    </source>
</evidence>
<dbReference type="WBParaSite" id="maker-unitig_22949-snap-gene-0.1-mRNA-1">
    <property type="protein sequence ID" value="maker-unitig_22949-snap-gene-0.1-mRNA-1"/>
    <property type="gene ID" value="maker-unitig_22949-snap-gene-0.1"/>
</dbReference>
<evidence type="ECO:0000256" key="2">
    <source>
        <dbReference type="SAM" id="SignalP"/>
    </source>
</evidence>
<dbReference type="Proteomes" id="UP000095280">
    <property type="component" value="Unplaced"/>
</dbReference>
<keyword evidence="2" id="KW-0732">Signal</keyword>
<feature type="chain" id="PRO_5009318610" evidence="2">
    <location>
        <begin position="21"/>
        <end position="184"/>
    </location>
</feature>
<sequence length="184" mass="18981">WAVGLYGLLIFLLRNQKTSCRHSPGAEVLHSEVGDLPELLAECAGLAVLEKAGTIPAIYSQSGRMSTGTGTPPPYSGDEESAGFVSGGGGSGAKRVVSLQSIRQLAEGDHQPQGDMVHDAIHIFIPQPTDAPRTQTMGAAPTAPLPARSSNSSSKYGTADSSADQASRPTGGTSSTEKAHLLKD</sequence>
<feature type="region of interest" description="Disordered" evidence="1">
    <location>
        <begin position="63"/>
        <end position="90"/>
    </location>
</feature>
<organism evidence="3 4">
    <name type="scientific">Macrostomum lignano</name>
    <dbReference type="NCBI Taxonomy" id="282301"/>
    <lineage>
        <taxon>Eukaryota</taxon>
        <taxon>Metazoa</taxon>
        <taxon>Spiralia</taxon>
        <taxon>Lophotrochozoa</taxon>
        <taxon>Platyhelminthes</taxon>
        <taxon>Rhabditophora</taxon>
        <taxon>Macrostomorpha</taxon>
        <taxon>Macrostomida</taxon>
        <taxon>Macrostomidae</taxon>
        <taxon>Macrostomum</taxon>
    </lineage>
</organism>
<dbReference type="AlphaFoldDB" id="A0A1I8F7J4"/>
<protein>
    <submittedName>
        <fullName evidence="4">Cadherin_C domain-containing protein</fullName>
    </submittedName>
</protein>
<keyword evidence="3" id="KW-1185">Reference proteome</keyword>
<reference evidence="4" key="1">
    <citation type="submission" date="2016-11" db="UniProtKB">
        <authorList>
            <consortium name="WormBaseParasite"/>
        </authorList>
    </citation>
    <scope>IDENTIFICATION</scope>
</reference>
<proteinExistence type="predicted"/>
<evidence type="ECO:0000313" key="3">
    <source>
        <dbReference type="Proteomes" id="UP000095280"/>
    </source>
</evidence>
<feature type="compositionally biased region" description="Polar residues" evidence="1">
    <location>
        <begin position="148"/>
        <end position="176"/>
    </location>
</feature>
<feature type="region of interest" description="Disordered" evidence="1">
    <location>
        <begin position="129"/>
        <end position="184"/>
    </location>
</feature>
<accession>A0A1I8F7J4</accession>
<name>A0A1I8F7J4_9PLAT</name>